<sequence length="162" mass="18638">MTQIRWRELEWHYINLASRPDRDLHAKEQFARHGLPVKRFDAFTPDQWPGDPAKVARMMARTPGAVGCHQSQMAVIKTVVGTGHVVAVCEDDIVFCDDLTKRLQYIEDHLTWDWDVFYLGATFHVPGVWCHHADCAEWGPVLGRDAEPTTDKHIMRVYGQWG</sequence>
<gene>
    <name evidence="2" type="ORF">LCGC14_2176420</name>
</gene>
<accession>A0A0F9DNI9</accession>
<comment type="caution">
    <text evidence="2">The sequence shown here is derived from an EMBL/GenBank/DDBJ whole genome shotgun (WGS) entry which is preliminary data.</text>
</comment>
<feature type="domain" description="Glycosyl transferase family 25" evidence="1">
    <location>
        <begin position="13"/>
        <end position="113"/>
    </location>
</feature>
<dbReference type="Pfam" id="PF01755">
    <property type="entry name" value="Glyco_transf_25"/>
    <property type="match status" value="1"/>
</dbReference>
<reference evidence="2" key="1">
    <citation type="journal article" date="2015" name="Nature">
        <title>Complex archaea that bridge the gap between prokaryotes and eukaryotes.</title>
        <authorList>
            <person name="Spang A."/>
            <person name="Saw J.H."/>
            <person name="Jorgensen S.L."/>
            <person name="Zaremba-Niedzwiedzka K."/>
            <person name="Martijn J."/>
            <person name="Lind A.E."/>
            <person name="van Eijk R."/>
            <person name="Schleper C."/>
            <person name="Guy L."/>
            <person name="Ettema T.J."/>
        </authorList>
    </citation>
    <scope>NUCLEOTIDE SEQUENCE</scope>
</reference>
<evidence type="ECO:0000259" key="1">
    <source>
        <dbReference type="Pfam" id="PF01755"/>
    </source>
</evidence>
<proteinExistence type="predicted"/>
<dbReference type="EMBL" id="LAZR01028216">
    <property type="protein sequence ID" value="KKL63303.1"/>
    <property type="molecule type" value="Genomic_DNA"/>
</dbReference>
<evidence type="ECO:0000313" key="2">
    <source>
        <dbReference type="EMBL" id="KKL63303.1"/>
    </source>
</evidence>
<dbReference type="AlphaFoldDB" id="A0A0F9DNI9"/>
<name>A0A0F9DNI9_9ZZZZ</name>
<dbReference type="InterPro" id="IPR002654">
    <property type="entry name" value="Glyco_trans_25"/>
</dbReference>
<protein>
    <recommendedName>
        <fullName evidence="1">Glycosyl transferase family 25 domain-containing protein</fullName>
    </recommendedName>
</protein>
<feature type="non-terminal residue" evidence="2">
    <location>
        <position position="162"/>
    </location>
</feature>
<organism evidence="2">
    <name type="scientific">marine sediment metagenome</name>
    <dbReference type="NCBI Taxonomy" id="412755"/>
    <lineage>
        <taxon>unclassified sequences</taxon>
        <taxon>metagenomes</taxon>
        <taxon>ecological metagenomes</taxon>
    </lineage>
</organism>